<evidence type="ECO:0000313" key="12">
    <source>
        <dbReference type="Proteomes" id="UP000316726"/>
    </source>
</evidence>
<feature type="region of interest" description="Disordered" evidence="9">
    <location>
        <begin position="301"/>
        <end position="322"/>
    </location>
</feature>
<keyword evidence="12" id="KW-1185">Reference proteome</keyword>
<name>A0A5B8MTW0_9CHLO</name>
<feature type="transmembrane region" description="Helical" evidence="8">
    <location>
        <begin position="27"/>
        <end position="47"/>
    </location>
</feature>
<dbReference type="PANTHER" id="PTHR22883:SF203">
    <property type="entry name" value="PALMITOYLTRANSFERASE"/>
    <property type="match status" value="1"/>
</dbReference>
<evidence type="ECO:0000256" key="6">
    <source>
        <dbReference type="ARBA" id="ARBA00023136"/>
    </source>
</evidence>
<protein>
    <recommendedName>
        <fullName evidence="8">S-acyltransferase</fullName>
        <ecNumber evidence="8">2.3.1.225</ecNumber>
    </recommendedName>
    <alternativeName>
        <fullName evidence="8">Palmitoyltransferase</fullName>
    </alternativeName>
</protein>
<organism evidence="11 12">
    <name type="scientific">Chloropicon primus</name>
    <dbReference type="NCBI Taxonomy" id="1764295"/>
    <lineage>
        <taxon>Eukaryota</taxon>
        <taxon>Viridiplantae</taxon>
        <taxon>Chlorophyta</taxon>
        <taxon>Chloropicophyceae</taxon>
        <taxon>Chloropicales</taxon>
        <taxon>Chloropicaceae</taxon>
        <taxon>Chloropicon</taxon>
    </lineage>
</organism>
<dbReference type="PROSITE" id="PS50216">
    <property type="entry name" value="DHHC"/>
    <property type="match status" value="1"/>
</dbReference>
<sequence length="322" mass="36224">MGGWVSGQPRNAAPFSRVNGLQWPLNLWQLGAATVFSVQALLFFFYICPYEDVTEVFGCILYTVCAFTTSGVVVLFIPTSYIDPGDEARFTKSDREELTRYCGHCEAKVEETSRHCTKCNKCVVGLDHHCKWLNTCIGSKNYKPFIFLVGFCMLHVTIQLLTSVYFLIESLKTGERSRRKLEDDHVMSATMTDFQISLVVNIFLSCLLLMVIGELFVFHVVLIWKNITTYDFIMASRAMFKAEQLHKVTLKNLCCGCCTGKRNKVAPGGGEGQPIPRPRADFKINLCTLITFDGNKVNQWTGGSTSAKRQKERGGEQIFSPL</sequence>
<dbReference type="PANTHER" id="PTHR22883">
    <property type="entry name" value="ZINC FINGER DHHC DOMAIN CONTAINING PROTEIN"/>
    <property type="match status" value="1"/>
</dbReference>
<dbReference type="STRING" id="1764295.A0A5B8MTW0"/>
<evidence type="ECO:0000256" key="1">
    <source>
        <dbReference type="ARBA" id="ARBA00004141"/>
    </source>
</evidence>
<dbReference type="AlphaFoldDB" id="A0A5B8MTW0"/>
<feature type="transmembrane region" description="Helical" evidence="8">
    <location>
        <begin position="145"/>
        <end position="168"/>
    </location>
</feature>
<evidence type="ECO:0000256" key="3">
    <source>
        <dbReference type="ARBA" id="ARBA00022679"/>
    </source>
</evidence>
<evidence type="ECO:0000313" key="11">
    <source>
        <dbReference type="EMBL" id="QDZ23787.1"/>
    </source>
</evidence>
<reference evidence="11 12" key="1">
    <citation type="submission" date="2018-07" db="EMBL/GenBank/DDBJ databases">
        <title>The complete nuclear genome of the prasinophyte Chloropicon primus (CCMP1205).</title>
        <authorList>
            <person name="Pombert J.-F."/>
            <person name="Otis C."/>
            <person name="Turmel M."/>
            <person name="Lemieux C."/>
        </authorList>
    </citation>
    <scope>NUCLEOTIDE SEQUENCE [LARGE SCALE GENOMIC DNA]</scope>
    <source>
        <strain evidence="11 12">CCMP1205</strain>
    </source>
</reference>
<comment type="domain">
    <text evidence="8">The DHHC domain is required for palmitoyltransferase activity.</text>
</comment>
<dbReference type="GO" id="GO:0019706">
    <property type="term" value="F:protein-cysteine S-palmitoyltransferase activity"/>
    <property type="evidence" value="ECO:0007669"/>
    <property type="project" value="UniProtKB-EC"/>
</dbReference>
<evidence type="ECO:0000256" key="8">
    <source>
        <dbReference type="RuleBase" id="RU079119"/>
    </source>
</evidence>
<comment type="catalytic activity">
    <reaction evidence="8">
        <text>L-cysteinyl-[protein] + hexadecanoyl-CoA = S-hexadecanoyl-L-cysteinyl-[protein] + CoA</text>
        <dbReference type="Rhea" id="RHEA:36683"/>
        <dbReference type="Rhea" id="RHEA-COMP:10131"/>
        <dbReference type="Rhea" id="RHEA-COMP:11032"/>
        <dbReference type="ChEBI" id="CHEBI:29950"/>
        <dbReference type="ChEBI" id="CHEBI:57287"/>
        <dbReference type="ChEBI" id="CHEBI:57379"/>
        <dbReference type="ChEBI" id="CHEBI:74151"/>
        <dbReference type="EC" id="2.3.1.225"/>
    </reaction>
</comment>
<comment type="subcellular location">
    <subcellularLocation>
        <location evidence="1">Membrane</location>
        <topology evidence="1">Multi-pass membrane protein</topology>
    </subcellularLocation>
</comment>
<dbReference type="InterPro" id="IPR039859">
    <property type="entry name" value="PFA4/ZDH16/20/ERF2-like"/>
</dbReference>
<feature type="domain" description="Palmitoyltransferase DHHC" evidence="10">
    <location>
        <begin position="98"/>
        <end position="233"/>
    </location>
</feature>
<comment type="similarity">
    <text evidence="2 8">Belongs to the DHHC palmitoyltransferase family.</text>
</comment>
<gene>
    <name evidence="11" type="ORF">A3770_11p63050</name>
</gene>
<dbReference type="GO" id="GO:0016020">
    <property type="term" value="C:membrane"/>
    <property type="evidence" value="ECO:0007669"/>
    <property type="project" value="UniProtKB-SubCell"/>
</dbReference>
<keyword evidence="6 8" id="KW-0472">Membrane</keyword>
<keyword evidence="7 8" id="KW-0012">Acyltransferase</keyword>
<evidence type="ECO:0000256" key="5">
    <source>
        <dbReference type="ARBA" id="ARBA00022989"/>
    </source>
</evidence>
<dbReference type="EC" id="2.3.1.225" evidence="8"/>
<accession>A0A5B8MTW0</accession>
<dbReference type="GO" id="GO:0005783">
    <property type="term" value="C:endoplasmic reticulum"/>
    <property type="evidence" value="ECO:0007669"/>
    <property type="project" value="TreeGrafter"/>
</dbReference>
<feature type="transmembrane region" description="Helical" evidence="8">
    <location>
        <begin position="198"/>
        <end position="224"/>
    </location>
</feature>
<feature type="transmembrane region" description="Helical" evidence="8">
    <location>
        <begin position="59"/>
        <end position="82"/>
    </location>
</feature>
<evidence type="ECO:0000256" key="4">
    <source>
        <dbReference type="ARBA" id="ARBA00022692"/>
    </source>
</evidence>
<keyword evidence="3 8" id="KW-0808">Transferase</keyword>
<evidence type="ECO:0000259" key="10">
    <source>
        <dbReference type="Pfam" id="PF01529"/>
    </source>
</evidence>
<keyword evidence="4 8" id="KW-0812">Transmembrane</keyword>
<dbReference type="Pfam" id="PF01529">
    <property type="entry name" value="DHHC"/>
    <property type="match status" value="1"/>
</dbReference>
<evidence type="ECO:0000256" key="7">
    <source>
        <dbReference type="ARBA" id="ARBA00023315"/>
    </source>
</evidence>
<dbReference type="InterPro" id="IPR001594">
    <property type="entry name" value="Palmitoyltrfase_DHHC"/>
</dbReference>
<dbReference type="EMBL" id="CP031044">
    <property type="protein sequence ID" value="QDZ23787.1"/>
    <property type="molecule type" value="Genomic_DNA"/>
</dbReference>
<evidence type="ECO:0000256" key="9">
    <source>
        <dbReference type="SAM" id="MobiDB-lite"/>
    </source>
</evidence>
<proteinExistence type="inferred from homology"/>
<evidence type="ECO:0000256" key="2">
    <source>
        <dbReference type="ARBA" id="ARBA00008574"/>
    </source>
</evidence>
<dbReference type="Proteomes" id="UP000316726">
    <property type="component" value="Chromosome 11"/>
</dbReference>
<keyword evidence="5 8" id="KW-1133">Transmembrane helix</keyword>
<dbReference type="GO" id="GO:0006612">
    <property type="term" value="P:protein targeting to membrane"/>
    <property type="evidence" value="ECO:0007669"/>
    <property type="project" value="TreeGrafter"/>
</dbReference>
<dbReference type="OrthoDB" id="9909019at2759"/>
<dbReference type="GO" id="GO:0005794">
    <property type="term" value="C:Golgi apparatus"/>
    <property type="evidence" value="ECO:0007669"/>
    <property type="project" value="TreeGrafter"/>
</dbReference>